<accession>A0AAU9XH15</accession>
<comment type="caution">
    <text evidence="1">The sequence shown here is derived from an EMBL/GenBank/DDBJ whole genome shotgun (WGS) entry which is preliminary data.</text>
</comment>
<reference evidence="1 2" key="1">
    <citation type="submission" date="2022-05" db="EMBL/GenBank/DDBJ databases">
        <authorList>
            <consortium name="Genoscope - CEA"/>
            <person name="William W."/>
        </authorList>
    </citation>
    <scope>NUCLEOTIDE SEQUENCE [LARGE SCALE GENOMIC DNA]</scope>
</reference>
<dbReference type="AlphaFoldDB" id="A0AAU9XH15"/>
<proteinExistence type="predicted"/>
<dbReference type="PANTHER" id="PTHR33198">
    <property type="entry name" value="ANK_REP_REGION DOMAIN-CONTAINING PROTEIN-RELATED"/>
    <property type="match status" value="1"/>
</dbReference>
<dbReference type="Proteomes" id="UP001159428">
    <property type="component" value="Unassembled WGS sequence"/>
</dbReference>
<organism evidence="1 2">
    <name type="scientific">Pocillopora meandrina</name>
    <dbReference type="NCBI Taxonomy" id="46732"/>
    <lineage>
        <taxon>Eukaryota</taxon>
        <taxon>Metazoa</taxon>
        <taxon>Cnidaria</taxon>
        <taxon>Anthozoa</taxon>
        <taxon>Hexacorallia</taxon>
        <taxon>Scleractinia</taxon>
        <taxon>Astrocoeniina</taxon>
        <taxon>Pocilloporidae</taxon>
        <taxon>Pocillopora</taxon>
    </lineage>
</organism>
<gene>
    <name evidence="1" type="ORF">PMEA_00023230</name>
</gene>
<dbReference type="EMBL" id="CALNXJ010000042">
    <property type="protein sequence ID" value="CAH3146696.1"/>
    <property type="molecule type" value="Genomic_DNA"/>
</dbReference>
<name>A0AAU9XH15_9CNID</name>
<evidence type="ECO:0000313" key="1">
    <source>
        <dbReference type="EMBL" id="CAH3146696.1"/>
    </source>
</evidence>
<dbReference type="PANTHER" id="PTHR33198:SF19">
    <property type="entry name" value="CCHC-TYPE DOMAIN-CONTAINING PROTEIN"/>
    <property type="match status" value="1"/>
</dbReference>
<keyword evidence="2" id="KW-1185">Reference proteome</keyword>
<evidence type="ECO:0000313" key="2">
    <source>
        <dbReference type="Proteomes" id="UP001159428"/>
    </source>
</evidence>
<sequence>MLYSQLPTPPPMSLKGNLADNWTFFRESWESCKIATELDKKPKPVILETLKIVLGRETYQIAKKSAAADRTDPDKNENMDRYLNRLRKLASTCAYGALCDELIRDRLVIGIKSHEVRKRLLREKALTLNTALDIIRAAETASDQLKKIDGEIETSVHACKMKNHFAKMCRIRDQESQRRTQKAVKSVSKKPTRCIHRIEEAEPAITDD</sequence>
<feature type="non-terminal residue" evidence="1">
    <location>
        <position position="208"/>
    </location>
</feature>
<protein>
    <submittedName>
        <fullName evidence="1">Uncharacterized protein</fullName>
    </submittedName>
</protein>